<dbReference type="InterPro" id="IPR024452">
    <property type="entry name" value="DUF3876"/>
</dbReference>
<keyword evidence="1" id="KW-0732">Signal</keyword>
<accession>A0A414WA90</accession>
<dbReference type="EMBL" id="QRJL01000009">
    <property type="protein sequence ID" value="RHH29375.1"/>
    <property type="molecule type" value="Genomic_DNA"/>
</dbReference>
<feature type="chain" id="PRO_5019118849" evidence="1">
    <location>
        <begin position="20"/>
        <end position="118"/>
    </location>
</feature>
<sequence length="118" mass="13422">MKQTNRLFPMLLCVCLSLAGCTGNGEKQLEKMRGEWVHVKGHPVFTLSKTGGKYTVTRKVNIRGKVLETAYQVSEQDGKLFIETGFAILLTYDKERDRITLSPGGEYKRVTNLKNRKR</sequence>
<reference evidence="2 3" key="1">
    <citation type="submission" date="2018-08" db="EMBL/GenBank/DDBJ databases">
        <title>A genome reference for cultivated species of the human gut microbiota.</title>
        <authorList>
            <person name="Zou Y."/>
            <person name="Xue W."/>
            <person name="Luo G."/>
        </authorList>
    </citation>
    <scope>NUCLEOTIDE SEQUENCE [LARGE SCALE GENOMIC DNA]</scope>
    <source>
        <strain evidence="2 3">AM18-14LB</strain>
    </source>
</reference>
<name>A0A414WA90_BACUN</name>
<organism evidence="2 3">
    <name type="scientific">Bacteroides uniformis</name>
    <dbReference type="NCBI Taxonomy" id="820"/>
    <lineage>
        <taxon>Bacteria</taxon>
        <taxon>Pseudomonadati</taxon>
        <taxon>Bacteroidota</taxon>
        <taxon>Bacteroidia</taxon>
        <taxon>Bacteroidales</taxon>
        <taxon>Bacteroidaceae</taxon>
        <taxon>Bacteroides</taxon>
    </lineage>
</organism>
<dbReference type="PROSITE" id="PS51257">
    <property type="entry name" value="PROKAR_LIPOPROTEIN"/>
    <property type="match status" value="1"/>
</dbReference>
<dbReference type="AlphaFoldDB" id="A0A414WA90"/>
<dbReference type="Proteomes" id="UP000283766">
    <property type="component" value="Unassembled WGS sequence"/>
</dbReference>
<gene>
    <name evidence="2" type="ORF">DW216_14035</name>
</gene>
<evidence type="ECO:0000313" key="2">
    <source>
        <dbReference type="EMBL" id="RHH29375.1"/>
    </source>
</evidence>
<protein>
    <submittedName>
        <fullName evidence="2">DUF3876 domain-containing protein</fullName>
    </submittedName>
</protein>
<dbReference type="Pfam" id="PF12992">
    <property type="entry name" value="DUF3876"/>
    <property type="match status" value="1"/>
</dbReference>
<feature type="signal peptide" evidence="1">
    <location>
        <begin position="1"/>
        <end position="19"/>
    </location>
</feature>
<proteinExistence type="predicted"/>
<dbReference type="RefSeq" id="WP_118274795.1">
    <property type="nucleotide sequence ID" value="NZ_CAXSNS010000015.1"/>
</dbReference>
<evidence type="ECO:0000256" key="1">
    <source>
        <dbReference type="SAM" id="SignalP"/>
    </source>
</evidence>
<evidence type="ECO:0000313" key="3">
    <source>
        <dbReference type="Proteomes" id="UP000283766"/>
    </source>
</evidence>
<comment type="caution">
    <text evidence="2">The sequence shown here is derived from an EMBL/GenBank/DDBJ whole genome shotgun (WGS) entry which is preliminary data.</text>
</comment>